<comment type="subcellular location">
    <subcellularLocation>
        <location evidence="1 7">Cell membrane</location>
        <topology evidence="1 7">Multi-pass membrane protein</topology>
    </subcellularLocation>
</comment>
<organism evidence="10 11">
    <name type="scientific">Streptomyces levis</name>
    <dbReference type="NCBI Taxonomy" id="285566"/>
    <lineage>
        <taxon>Bacteria</taxon>
        <taxon>Bacillati</taxon>
        <taxon>Actinomycetota</taxon>
        <taxon>Actinomycetes</taxon>
        <taxon>Kitasatosporales</taxon>
        <taxon>Streptomycetaceae</taxon>
        <taxon>Streptomyces</taxon>
    </lineage>
</organism>
<keyword evidence="2 7" id="KW-0813">Transport</keyword>
<name>A0ABN3NYP5_9ACTN</name>
<evidence type="ECO:0000256" key="1">
    <source>
        <dbReference type="ARBA" id="ARBA00004651"/>
    </source>
</evidence>
<dbReference type="Pfam" id="PF00528">
    <property type="entry name" value="BPD_transp_1"/>
    <property type="match status" value="1"/>
</dbReference>
<evidence type="ECO:0000256" key="5">
    <source>
        <dbReference type="ARBA" id="ARBA00022989"/>
    </source>
</evidence>
<reference evidence="10 11" key="1">
    <citation type="journal article" date="2019" name="Int. J. Syst. Evol. Microbiol.">
        <title>The Global Catalogue of Microorganisms (GCM) 10K type strain sequencing project: providing services to taxonomists for standard genome sequencing and annotation.</title>
        <authorList>
            <consortium name="The Broad Institute Genomics Platform"/>
            <consortium name="The Broad Institute Genome Sequencing Center for Infectious Disease"/>
            <person name="Wu L."/>
            <person name="Ma J."/>
        </authorList>
    </citation>
    <scope>NUCLEOTIDE SEQUENCE [LARGE SCALE GENOMIC DNA]</scope>
    <source>
        <strain evidence="10 11">JCM 6924</strain>
    </source>
</reference>
<evidence type="ECO:0000256" key="6">
    <source>
        <dbReference type="ARBA" id="ARBA00023136"/>
    </source>
</evidence>
<sequence>MTHVTTTAPAGADAVSGPAPERPGGLRRRGLGRIGRPGGRTSHGPGLVFVLPFSLVFAVFLVWPILHGLWMSFTDSSLALRDTTFVGFDNYAEAFGDPEVWSSLGNTVVFTALSSVPLVLIALAMALLVHSGIAGQWVWRLAFFAPYLLPVTVVTLIWTWLYQPELGLANQFLDTLGVGPVGWLSDESVAMWSIAALTVWWTVGFNFLLYLAALQSLPSTSYEAAALDGAGAWRRLWSITLPQLRRTTALVAMLQILASLKVFDQIYILTKGGPNGSTRPVLEYVYDVGFTGYRLGYASAVSYLFFALVIVVSLVQLRLFRQED</sequence>
<dbReference type="PANTHER" id="PTHR43227">
    <property type="entry name" value="BLL4140 PROTEIN"/>
    <property type="match status" value="1"/>
</dbReference>
<feature type="transmembrane region" description="Helical" evidence="7">
    <location>
        <begin position="46"/>
        <end position="66"/>
    </location>
</feature>
<evidence type="ECO:0000256" key="4">
    <source>
        <dbReference type="ARBA" id="ARBA00022692"/>
    </source>
</evidence>
<evidence type="ECO:0000313" key="11">
    <source>
        <dbReference type="Proteomes" id="UP001501095"/>
    </source>
</evidence>
<dbReference type="InterPro" id="IPR035906">
    <property type="entry name" value="MetI-like_sf"/>
</dbReference>
<evidence type="ECO:0000256" key="2">
    <source>
        <dbReference type="ARBA" id="ARBA00022448"/>
    </source>
</evidence>
<evidence type="ECO:0000256" key="7">
    <source>
        <dbReference type="RuleBase" id="RU363032"/>
    </source>
</evidence>
<dbReference type="EMBL" id="BAAATM010000018">
    <property type="protein sequence ID" value="GAA2549280.1"/>
    <property type="molecule type" value="Genomic_DNA"/>
</dbReference>
<feature type="transmembrane region" description="Helical" evidence="7">
    <location>
        <begin position="189"/>
        <end position="212"/>
    </location>
</feature>
<feature type="transmembrane region" description="Helical" evidence="7">
    <location>
        <begin position="300"/>
        <end position="320"/>
    </location>
</feature>
<dbReference type="PROSITE" id="PS50928">
    <property type="entry name" value="ABC_TM1"/>
    <property type="match status" value="1"/>
</dbReference>
<evidence type="ECO:0000259" key="9">
    <source>
        <dbReference type="PROSITE" id="PS50928"/>
    </source>
</evidence>
<feature type="region of interest" description="Disordered" evidence="8">
    <location>
        <begin position="1"/>
        <end position="38"/>
    </location>
</feature>
<keyword evidence="11" id="KW-1185">Reference proteome</keyword>
<evidence type="ECO:0000256" key="8">
    <source>
        <dbReference type="SAM" id="MobiDB-lite"/>
    </source>
</evidence>
<dbReference type="SUPFAM" id="SSF161098">
    <property type="entry name" value="MetI-like"/>
    <property type="match status" value="1"/>
</dbReference>
<dbReference type="Proteomes" id="UP001501095">
    <property type="component" value="Unassembled WGS sequence"/>
</dbReference>
<accession>A0ABN3NYP5</accession>
<evidence type="ECO:0000256" key="3">
    <source>
        <dbReference type="ARBA" id="ARBA00022475"/>
    </source>
</evidence>
<dbReference type="Gene3D" id="1.10.3720.10">
    <property type="entry name" value="MetI-like"/>
    <property type="match status" value="1"/>
</dbReference>
<feature type="domain" description="ABC transmembrane type-1" evidence="9">
    <location>
        <begin position="104"/>
        <end position="316"/>
    </location>
</feature>
<comment type="similarity">
    <text evidence="7">Belongs to the binding-protein-dependent transport system permease family.</text>
</comment>
<dbReference type="CDD" id="cd06261">
    <property type="entry name" value="TM_PBP2"/>
    <property type="match status" value="1"/>
</dbReference>
<feature type="transmembrane region" description="Helical" evidence="7">
    <location>
        <begin position="108"/>
        <end position="129"/>
    </location>
</feature>
<keyword evidence="4 7" id="KW-0812">Transmembrane</keyword>
<feature type="transmembrane region" description="Helical" evidence="7">
    <location>
        <begin position="141"/>
        <end position="161"/>
    </location>
</feature>
<proteinExistence type="inferred from homology"/>
<protein>
    <submittedName>
        <fullName evidence="10">Sugar ABC transporter permease</fullName>
    </submittedName>
</protein>
<keyword evidence="5 7" id="KW-1133">Transmembrane helix</keyword>
<dbReference type="PANTHER" id="PTHR43227:SF8">
    <property type="entry name" value="DIACETYLCHITOBIOSE UPTAKE SYSTEM PERMEASE PROTEIN DASB"/>
    <property type="match status" value="1"/>
</dbReference>
<evidence type="ECO:0000313" key="10">
    <source>
        <dbReference type="EMBL" id="GAA2549280.1"/>
    </source>
</evidence>
<keyword evidence="3" id="KW-1003">Cell membrane</keyword>
<gene>
    <name evidence="10" type="ORF">GCM10010423_56630</name>
</gene>
<comment type="caution">
    <text evidence="10">The sequence shown here is derived from an EMBL/GenBank/DDBJ whole genome shotgun (WGS) entry which is preliminary data.</text>
</comment>
<dbReference type="InterPro" id="IPR050809">
    <property type="entry name" value="UgpAE/MalFG_permease"/>
</dbReference>
<dbReference type="InterPro" id="IPR000515">
    <property type="entry name" value="MetI-like"/>
</dbReference>
<keyword evidence="6 7" id="KW-0472">Membrane</keyword>